<sequence>MCRKLSEEETLKFVQLYREQECLWNIRCDSYKNKHIRTSALQQIQEGMAIEGLTLNEVNMVHKHVPRVKYQGYPPVSLNSENESAVEKHTPTSSLRSKRSKLSQMALMIKDLKNMHDDDIPKTEDNDYDFFEKSVSLQLKKLSEEQVSIAQEKIQSILSQCKLAEIRAKKSNNLFLFENPQLSQSRQQFPNTQFSQWSTSSSSSSGFHNNDFSLSP</sequence>
<evidence type="ECO:0000313" key="3">
    <source>
        <dbReference type="EMBL" id="KAL1489760.1"/>
    </source>
</evidence>
<feature type="region of interest" description="Disordered" evidence="1">
    <location>
        <begin position="193"/>
        <end position="216"/>
    </location>
</feature>
<accession>A0ABD1E5W9</accession>
<organism evidence="3 4">
    <name type="scientific">Hypothenemus hampei</name>
    <name type="common">Coffee berry borer</name>
    <dbReference type="NCBI Taxonomy" id="57062"/>
    <lineage>
        <taxon>Eukaryota</taxon>
        <taxon>Metazoa</taxon>
        <taxon>Ecdysozoa</taxon>
        <taxon>Arthropoda</taxon>
        <taxon>Hexapoda</taxon>
        <taxon>Insecta</taxon>
        <taxon>Pterygota</taxon>
        <taxon>Neoptera</taxon>
        <taxon>Endopterygota</taxon>
        <taxon>Coleoptera</taxon>
        <taxon>Polyphaga</taxon>
        <taxon>Cucujiformia</taxon>
        <taxon>Curculionidae</taxon>
        <taxon>Scolytinae</taxon>
        <taxon>Hypothenemus</taxon>
    </lineage>
</organism>
<proteinExistence type="predicted"/>
<dbReference type="Pfam" id="PF10545">
    <property type="entry name" value="MADF_DNA_bdg"/>
    <property type="match status" value="1"/>
</dbReference>
<keyword evidence="4" id="KW-1185">Reference proteome</keyword>
<reference evidence="3 4" key="1">
    <citation type="submission" date="2024-05" db="EMBL/GenBank/DDBJ databases">
        <title>Genetic variation in Jamaican populations of the coffee berry borer (Hypothenemus hampei).</title>
        <authorList>
            <person name="Errbii M."/>
            <person name="Myrie A."/>
        </authorList>
    </citation>
    <scope>NUCLEOTIDE SEQUENCE [LARGE SCALE GENOMIC DNA]</scope>
    <source>
        <strain evidence="3">JA-Hopewell-2020-01-JO</strain>
        <tissue evidence="3">Whole body</tissue>
    </source>
</reference>
<evidence type="ECO:0000313" key="4">
    <source>
        <dbReference type="Proteomes" id="UP001566132"/>
    </source>
</evidence>
<dbReference type="InterPro" id="IPR006578">
    <property type="entry name" value="MADF-dom"/>
</dbReference>
<comment type="caution">
    <text evidence="3">The sequence shown here is derived from an EMBL/GenBank/DDBJ whole genome shotgun (WGS) entry which is preliminary data.</text>
</comment>
<name>A0ABD1E5W9_HYPHA</name>
<evidence type="ECO:0000256" key="1">
    <source>
        <dbReference type="SAM" id="MobiDB-lite"/>
    </source>
</evidence>
<protein>
    <recommendedName>
        <fullName evidence="2">MADF domain-containing protein</fullName>
    </recommendedName>
</protein>
<dbReference type="EMBL" id="JBDJPC010000011">
    <property type="protein sequence ID" value="KAL1489760.1"/>
    <property type="molecule type" value="Genomic_DNA"/>
</dbReference>
<dbReference type="PANTHER" id="PTHR21505">
    <property type="entry name" value="MADF DOMAIN-CONTAINING PROTEIN-RELATED"/>
    <property type="match status" value="1"/>
</dbReference>
<dbReference type="PANTHER" id="PTHR21505:SF12">
    <property type="entry name" value="MADF DOMAIN-CONTAINING PROTEIN-RELATED"/>
    <property type="match status" value="1"/>
</dbReference>
<feature type="domain" description="MADF" evidence="2">
    <location>
        <begin position="13"/>
        <end position="49"/>
    </location>
</feature>
<gene>
    <name evidence="3" type="ORF">ABEB36_013695</name>
</gene>
<dbReference type="AlphaFoldDB" id="A0ABD1E5W9"/>
<dbReference type="Proteomes" id="UP001566132">
    <property type="component" value="Unassembled WGS sequence"/>
</dbReference>
<evidence type="ECO:0000259" key="2">
    <source>
        <dbReference type="Pfam" id="PF10545"/>
    </source>
</evidence>
<feature type="compositionally biased region" description="Polar residues" evidence="1">
    <location>
        <begin position="206"/>
        <end position="216"/>
    </location>
</feature>
<feature type="compositionally biased region" description="Low complexity" evidence="1">
    <location>
        <begin position="195"/>
        <end position="205"/>
    </location>
</feature>